<comment type="caution">
    <text evidence="5">The sequence shown here is derived from an EMBL/GenBank/DDBJ whole genome shotgun (WGS) entry which is preliminary data.</text>
</comment>
<evidence type="ECO:0000256" key="3">
    <source>
        <dbReference type="ARBA" id="ARBA00022833"/>
    </source>
</evidence>
<dbReference type="GO" id="GO:0010125">
    <property type="term" value="P:mycothiol biosynthetic process"/>
    <property type="evidence" value="ECO:0007669"/>
    <property type="project" value="UniProtKB-UniRule"/>
</dbReference>
<dbReference type="AlphaFoldDB" id="A0A1Q9LDH8"/>
<dbReference type="InterPro" id="IPR024078">
    <property type="entry name" value="LmbE-like_dom_sf"/>
</dbReference>
<evidence type="ECO:0000313" key="6">
    <source>
        <dbReference type="Proteomes" id="UP000186040"/>
    </source>
</evidence>
<dbReference type="OrthoDB" id="158614at2"/>
<name>A0A1Q9LDH8_9PSEU</name>
<evidence type="ECO:0000313" key="5">
    <source>
        <dbReference type="EMBL" id="OLR90091.1"/>
    </source>
</evidence>
<dbReference type="GO" id="GO:0035595">
    <property type="term" value="F:N-acetylglucosaminylinositol deacetylase activity"/>
    <property type="evidence" value="ECO:0007669"/>
    <property type="project" value="UniProtKB-EC"/>
</dbReference>
<protein>
    <recommendedName>
        <fullName evidence="4">1D-myo-inositol 2-acetamido-2-deoxy-alpha-D-glucopyranoside deacetylase</fullName>
        <shortName evidence="4">GlcNAc-Ins deacetylase</shortName>
        <ecNumber evidence="4">3.5.1.103</ecNumber>
    </recommendedName>
    <alternativeName>
        <fullName evidence="4">N-acetyl-1-D-myo-inositol-2-amino-2-deoxy-alpha-D-glucopyranoside deacetylase</fullName>
    </alternativeName>
</protein>
<comment type="catalytic activity">
    <reaction evidence="4">
        <text>1D-myo-inositol 2-acetamido-2-deoxy-alpha-D-glucopyranoside + H2O = 1D-myo-inositol 2-amino-2-deoxy-alpha-D-glucopyranoside + acetate</text>
        <dbReference type="Rhea" id="RHEA:26180"/>
        <dbReference type="ChEBI" id="CHEBI:15377"/>
        <dbReference type="ChEBI" id="CHEBI:30089"/>
        <dbReference type="ChEBI" id="CHEBI:52442"/>
        <dbReference type="ChEBI" id="CHEBI:58886"/>
        <dbReference type="EC" id="3.5.1.103"/>
    </reaction>
</comment>
<gene>
    <name evidence="4" type="primary">mshB</name>
    <name evidence="5" type="ORF">BJP25_03700</name>
</gene>
<evidence type="ECO:0000256" key="4">
    <source>
        <dbReference type="HAMAP-Rule" id="MF_01696"/>
    </source>
</evidence>
<dbReference type="STRING" id="1193682.BJP25_03700"/>
<sequence>MLTTPPRLLLVHAHPDDESLWTGGTIARYAAAGVQVTLVTCTLGEEGEVYPPSLAGLAAGAADQLGGYRVGELRAACAALGVSDHRYLGGIGRWRDSGMVGTAGAASAPEVLHPRAFVAGPLDEQVAQLTEVITEVRPQVVITYGPDGGYGHPDHVRAHDVTAAALAGLPEVARFYHVVSSAADTAAGVALLPGFTGLPWALPAPGDLAVVPDEVITHRVDVTDHLPAKLRALRAHATQVAVWDGEGGEQSFSLTNGIAQPVLTRECYTLARGTSGGGGDLFAGLSPVEHRGADR</sequence>
<comment type="function">
    <text evidence="4">Catalyzes the deacetylation of 1D-myo-inositol 2-acetamido-2-deoxy-alpha-D-glucopyranoside (GlcNAc-Ins) in the mycothiol biosynthesis pathway.</text>
</comment>
<dbReference type="Gene3D" id="3.40.50.10320">
    <property type="entry name" value="LmbE-like"/>
    <property type="match status" value="1"/>
</dbReference>
<feature type="binding site" evidence="4">
    <location>
        <position position="155"/>
    </location>
    <ligand>
        <name>Zn(2+)</name>
        <dbReference type="ChEBI" id="CHEBI:29105"/>
    </ligand>
</feature>
<dbReference type="SUPFAM" id="SSF102588">
    <property type="entry name" value="LmbE-like"/>
    <property type="match status" value="1"/>
</dbReference>
<accession>A0A1Q9LDH8</accession>
<dbReference type="RefSeq" id="WP_075978298.1">
    <property type="nucleotide sequence ID" value="NZ_MKQR01000028.1"/>
</dbReference>
<keyword evidence="2 4" id="KW-0378">Hydrolase</keyword>
<dbReference type="GO" id="GO:0008270">
    <property type="term" value="F:zinc ion binding"/>
    <property type="evidence" value="ECO:0007669"/>
    <property type="project" value="UniProtKB-UniRule"/>
</dbReference>
<dbReference type="NCBIfam" id="TIGR03445">
    <property type="entry name" value="mycothiol_MshB"/>
    <property type="match status" value="1"/>
</dbReference>
<dbReference type="Proteomes" id="UP000186040">
    <property type="component" value="Unassembled WGS sequence"/>
</dbReference>
<feature type="binding site" evidence="4">
    <location>
        <position position="14"/>
    </location>
    <ligand>
        <name>Zn(2+)</name>
        <dbReference type="ChEBI" id="CHEBI:29105"/>
    </ligand>
</feature>
<comment type="similarity">
    <text evidence="4">Belongs to the MshB deacetylase family.</text>
</comment>
<keyword evidence="3 4" id="KW-0862">Zinc</keyword>
<organism evidence="5 6">
    <name type="scientific">Actinokineospora bangkokensis</name>
    <dbReference type="NCBI Taxonomy" id="1193682"/>
    <lineage>
        <taxon>Bacteria</taxon>
        <taxon>Bacillati</taxon>
        <taxon>Actinomycetota</taxon>
        <taxon>Actinomycetes</taxon>
        <taxon>Pseudonocardiales</taxon>
        <taxon>Pseudonocardiaceae</taxon>
        <taxon>Actinokineospora</taxon>
    </lineage>
</organism>
<dbReference type="InterPro" id="IPR003737">
    <property type="entry name" value="GlcNAc_PI_deacetylase-related"/>
</dbReference>
<dbReference type="EMBL" id="MKQR01000028">
    <property type="protein sequence ID" value="OLR90091.1"/>
    <property type="molecule type" value="Genomic_DNA"/>
</dbReference>
<proteinExistence type="inferred from homology"/>
<dbReference type="InterPro" id="IPR017810">
    <property type="entry name" value="Mycothiol_biosynthesis_MshB"/>
</dbReference>
<keyword evidence="6" id="KW-1185">Reference proteome</keyword>
<dbReference type="EC" id="3.5.1.103" evidence="4"/>
<dbReference type="HAMAP" id="MF_01696">
    <property type="entry name" value="MshB"/>
    <property type="match status" value="1"/>
</dbReference>
<feature type="binding site" evidence="4">
    <location>
        <position position="17"/>
    </location>
    <ligand>
        <name>Zn(2+)</name>
        <dbReference type="ChEBI" id="CHEBI:29105"/>
    </ligand>
</feature>
<evidence type="ECO:0000256" key="2">
    <source>
        <dbReference type="ARBA" id="ARBA00022801"/>
    </source>
</evidence>
<comment type="cofactor">
    <cofactor evidence="4">
        <name>Zn(2+)</name>
        <dbReference type="ChEBI" id="CHEBI:29105"/>
    </cofactor>
    <text evidence="4">Binds 1 zinc ion per subunit.</text>
</comment>
<reference evidence="5 6" key="1">
    <citation type="submission" date="2016-10" db="EMBL/GenBank/DDBJ databases">
        <title>The Draft Genome Sequence of Actinokineospora bangkokensis 44EHWT reveals the biosynthetic pathway of antifungal compounds Thailandins with unusual extender unit butylmalonyl-CoA.</title>
        <authorList>
            <person name="Greule A."/>
            <person name="Intra B."/>
            <person name="Flemming S."/>
            <person name="Rommel M.G."/>
            <person name="Panbangred W."/>
            <person name="Bechthold A."/>
        </authorList>
    </citation>
    <scope>NUCLEOTIDE SEQUENCE [LARGE SCALE GENOMIC DNA]</scope>
    <source>
        <strain evidence="5 6">44EHW</strain>
    </source>
</reference>
<dbReference type="Pfam" id="PF02585">
    <property type="entry name" value="PIG-L"/>
    <property type="match status" value="1"/>
</dbReference>
<dbReference type="PANTHER" id="PTHR12993:SF26">
    <property type="entry name" value="1D-MYO-INOSITOL 2-ACETAMIDO-2-DEOXY-ALPHA-D-GLUCOPYRANOSIDE DEACETYLASE"/>
    <property type="match status" value="1"/>
</dbReference>
<keyword evidence="1 4" id="KW-0479">Metal-binding</keyword>
<evidence type="ECO:0000256" key="1">
    <source>
        <dbReference type="ARBA" id="ARBA00022723"/>
    </source>
</evidence>
<dbReference type="PANTHER" id="PTHR12993">
    <property type="entry name" value="N-ACETYLGLUCOSAMINYL-PHOSPHATIDYLINOSITOL DE-N-ACETYLASE-RELATED"/>
    <property type="match status" value="1"/>
</dbReference>